<dbReference type="Gene3D" id="3.10.180.10">
    <property type="entry name" value="2,3-Dihydroxybiphenyl 1,2-Dioxygenase, domain 1"/>
    <property type="match status" value="1"/>
</dbReference>
<sequence length="316" mass="35186">MHTQILGLRTCAYLVSDLQKAKEWYTNAFGTEPYFDEPFYVGFNIGGYELGLLPQENPPQSKPDSVLTYWGVNDIQGVYQNLLEIGGGVHDPGSPRLVQLREDVVQQQRQRRPRRRFGDGDAVALARFHRQVDSQFACEPAGLGASGHDFVPIIPELNLPPGMAIRFVFPHAPSIPVTINGGMVMPAWYDILAMEMEREIDTEQIMASSRAVIDLVEREIARGIPSDRIVLAGFSQGGAVTYQAALSYDKPLAGLMALSTYFATHKTLIPNKANQDIPIHLFHGQQDQMVPELMAQHAREALEKLGHKPGYKTYPM</sequence>
<dbReference type="InterPro" id="IPR004360">
    <property type="entry name" value="Glyas_Fos-R_dOase_dom"/>
</dbReference>
<comment type="similarity">
    <text evidence="1">Belongs to the AB hydrolase superfamily. AB hydrolase 2 family.</text>
</comment>
<dbReference type="InterPro" id="IPR029068">
    <property type="entry name" value="Glyas_Bleomycin-R_OHBP_Dase"/>
</dbReference>
<dbReference type="CDD" id="cd06587">
    <property type="entry name" value="VOC"/>
    <property type="match status" value="1"/>
</dbReference>
<dbReference type="InterPro" id="IPR037523">
    <property type="entry name" value="VOC_core"/>
</dbReference>
<dbReference type="InterPro" id="IPR029058">
    <property type="entry name" value="AB_hydrolase_fold"/>
</dbReference>
<name>A0A0F8YTQ4_9ZZZZ</name>
<dbReference type="GO" id="GO:0016787">
    <property type="term" value="F:hydrolase activity"/>
    <property type="evidence" value="ECO:0007669"/>
    <property type="project" value="UniProtKB-KW"/>
</dbReference>
<organism evidence="4">
    <name type="scientific">marine sediment metagenome</name>
    <dbReference type="NCBI Taxonomy" id="412755"/>
    <lineage>
        <taxon>unclassified sequences</taxon>
        <taxon>metagenomes</taxon>
        <taxon>ecological metagenomes</taxon>
    </lineage>
</organism>
<dbReference type="PANTHER" id="PTHR10655:SF17">
    <property type="entry name" value="LYSOPHOSPHOLIPASE-LIKE PROTEIN 1"/>
    <property type="match status" value="1"/>
</dbReference>
<evidence type="ECO:0000313" key="4">
    <source>
        <dbReference type="EMBL" id="KKK84832.1"/>
    </source>
</evidence>
<feature type="non-terminal residue" evidence="4">
    <location>
        <position position="316"/>
    </location>
</feature>
<accession>A0A0F8YTQ4</accession>
<dbReference type="EMBL" id="LAZR01051587">
    <property type="protein sequence ID" value="KKK84832.1"/>
    <property type="molecule type" value="Genomic_DNA"/>
</dbReference>
<gene>
    <name evidence="4" type="ORF">LCGC14_2779380</name>
</gene>
<dbReference type="SUPFAM" id="SSF54593">
    <property type="entry name" value="Glyoxalase/Bleomycin resistance protein/Dihydroxybiphenyl dioxygenase"/>
    <property type="match status" value="1"/>
</dbReference>
<evidence type="ECO:0000259" key="3">
    <source>
        <dbReference type="PROSITE" id="PS51819"/>
    </source>
</evidence>
<proteinExistence type="inferred from homology"/>
<dbReference type="Pfam" id="PF00903">
    <property type="entry name" value="Glyoxalase"/>
    <property type="match status" value="1"/>
</dbReference>
<dbReference type="Gene3D" id="3.40.50.1820">
    <property type="entry name" value="alpha/beta hydrolase"/>
    <property type="match status" value="1"/>
</dbReference>
<dbReference type="Pfam" id="PF02230">
    <property type="entry name" value="Abhydrolase_2"/>
    <property type="match status" value="1"/>
</dbReference>
<reference evidence="4" key="1">
    <citation type="journal article" date="2015" name="Nature">
        <title>Complex archaea that bridge the gap between prokaryotes and eukaryotes.</title>
        <authorList>
            <person name="Spang A."/>
            <person name="Saw J.H."/>
            <person name="Jorgensen S.L."/>
            <person name="Zaremba-Niedzwiedzka K."/>
            <person name="Martijn J."/>
            <person name="Lind A.E."/>
            <person name="van Eijk R."/>
            <person name="Schleper C."/>
            <person name="Guy L."/>
            <person name="Ettema T.J."/>
        </authorList>
    </citation>
    <scope>NUCLEOTIDE SEQUENCE</scope>
</reference>
<dbReference type="InterPro" id="IPR050565">
    <property type="entry name" value="LYPA1-2/EST-like"/>
</dbReference>
<dbReference type="PANTHER" id="PTHR10655">
    <property type="entry name" value="LYSOPHOSPHOLIPASE-RELATED"/>
    <property type="match status" value="1"/>
</dbReference>
<dbReference type="InterPro" id="IPR003140">
    <property type="entry name" value="PLipase/COase/thioEstase"/>
</dbReference>
<feature type="domain" description="VOC" evidence="3">
    <location>
        <begin position="7"/>
        <end position="130"/>
    </location>
</feature>
<dbReference type="AlphaFoldDB" id="A0A0F8YTQ4"/>
<keyword evidence="2" id="KW-0378">Hydrolase</keyword>
<evidence type="ECO:0000256" key="2">
    <source>
        <dbReference type="ARBA" id="ARBA00022801"/>
    </source>
</evidence>
<comment type="caution">
    <text evidence="4">The sequence shown here is derived from an EMBL/GenBank/DDBJ whole genome shotgun (WGS) entry which is preliminary data.</text>
</comment>
<evidence type="ECO:0000256" key="1">
    <source>
        <dbReference type="ARBA" id="ARBA00006499"/>
    </source>
</evidence>
<protein>
    <recommendedName>
        <fullName evidence="3">VOC domain-containing protein</fullName>
    </recommendedName>
</protein>
<dbReference type="SUPFAM" id="SSF53474">
    <property type="entry name" value="alpha/beta-Hydrolases"/>
    <property type="match status" value="1"/>
</dbReference>
<dbReference type="PROSITE" id="PS51819">
    <property type="entry name" value="VOC"/>
    <property type="match status" value="1"/>
</dbReference>